<evidence type="ECO:0000256" key="5">
    <source>
        <dbReference type="PROSITE-ProRule" id="PRU01248"/>
    </source>
</evidence>
<evidence type="ECO:0000313" key="8">
    <source>
        <dbReference type="EMBL" id="OIO17547.1"/>
    </source>
</evidence>
<organism evidence="8 9">
    <name type="scientific">Candidatus Kuenenbacteria bacterium CG1_02_38_13</name>
    <dbReference type="NCBI Taxonomy" id="1805235"/>
    <lineage>
        <taxon>Bacteria</taxon>
        <taxon>Candidatus Kueneniibacteriota</taxon>
    </lineage>
</organism>
<keyword evidence="2" id="KW-0229">DNA integration</keyword>
<feature type="domain" description="Core-binding (CB)" evidence="7">
    <location>
        <begin position="1"/>
        <end position="80"/>
    </location>
</feature>
<evidence type="ECO:0000256" key="4">
    <source>
        <dbReference type="ARBA" id="ARBA00023172"/>
    </source>
</evidence>
<dbReference type="InterPro" id="IPR010998">
    <property type="entry name" value="Integrase_recombinase_N"/>
</dbReference>
<dbReference type="InterPro" id="IPR044068">
    <property type="entry name" value="CB"/>
</dbReference>
<dbReference type="GO" id="GO:0015074">
    <property type="term" value="P:DNA integration"/>
    <property type="evidence" value="ECO:0007669"/>
    <property type="project" value="UniProtKB-KW"/>
</dbReference>
<dbReference type="EMBL" id="MNVB01000028">
    <property type="protein sequence ID" value="OIO17547.1"/>
    <property type="molecule type" value="Genomic_DNA"/>
</dbReference>
<dbReference type="Pfam" id="PF00589">
    <property type="entry name" value="Phage_integrase"/>
    <property type="match status" value="1"/>
</dbReference>
<evidence type="ECO:0008006" key="10">
    <source>
        <dbReference type="Google" id="ProtNLM"/>
    </source>
</evidence>
<accession>A0A1J4U2N6</accession>
<dbReference type="GO" id="GO:0006310">
    <property type="term" value="P:DNA recombination"/>
    <property type="evidence" value="ECO:0007669"/>
    <property type="project" value="UniProtKB-KW"/>
</dbReference>
<dbReference type="InterPro" id="IPR013762">
    <property type="entry name" value="Integrase-like_cat_sf"/>
</dbReference>
<evidence type="ECO:0000313" key="9">
    <source>
        <dbReference type="Proteomes" id="UP000182465"/>
    </source>
</evidence>
<dbReference type="PANTHER" id="PTHR30349:SF64">
    <property type="entry name" value="PROPHAGE INTEGRASE INTD-RELATED"/>
    <property type="match status" value="1"/>
</dbReference>
<evidence type="ECO:0000256" key="3">
    <source>
        <dbReference type="ARBA" id="ARBA00023125"/>
    </source>
</evidence>
<evidence type="ECO:0000259" key="6">
    <source>
        <dbReference type="PROSITE" id="PS51898"/>
    </source>
</evidence>
<dbReference type="AlphaFoldDB" id="A0A1J4U2N6"/>
<sequence>MADLINIIEQELKLRNYSPKTIKAYTFVARDLYEYFKKPLGTLSEQNIKKYLINKQDKKLSSQTISLYANAINFIFREIYKKEDFVKIRHPKKSHKLPVVLLRGEIKEMINCVSNLKHKLMIQVAYCAGLRVSEVVRLKIVDIDLEELTLVVRQGKGKKDRLTILSKNIINDLKNLIINRNNNDYLFESNRGGKLTEMSIQKVFHNALKKAGIKKPASFHSLRHSFATHLLENGVDVRYVQELLGHANIRTTQIYTKVTNPSLKNIKSPL</sequence>
<dbReference type="Gene3D" id="1.10.443.10">
    <property type="entry name" value="Intergrase catalytic core"/>
    <property type="match status" value="1"/>
</dbReference>
<dbReference type="PROSITE" id="PS51900">
    <property type="entry name" value="CB"/>
    <property type="match status" value="1"/>
</dbReference>
<evidence type="ECO:0000259" key="7">
    <source>
        <dbReference type="PROSITE" id="PS51900"/>
    </source>
</evidence>
<name>A0A1J4U2N6_9BACT</name>
<dbReference type="InterPro" id="IPR004107">
    <property type="entry name" value="Integrase_SAM-like_N"/>
</dbReference>
<keyword evidence="3 5" id="KW-0238">DNA-binding</keyword>
<dbReference type="Pfam" id="PF13495">
    <property type="entry name" value="Phage_int_SAM_4"/>
    <property type="match status" value="1"/>
</dbReference>
<dbReference type="InterPro" id="IPR011010">
    <property type="entry name" value="DNA_brk_join_enz"/>
</dbReference>
<evidence type="ECO:0000256" key="2">
    <source>
        <dbReference type="ARBA" id="ARBA00022908"/>
    </source>
</evidence>
<dbReference type="PANTHER" id="PTHR30349">
    <property type="entry name" value="PHAGE INTEGRASE-RELATED"/>
    <property type="match status" value="1"/>
</dbReference>
<comment type="caution">
    <text evidence="8">The sequence shown here is derived from an EMBL/GenBank/DDBJ whole genome shotgun (WGS) entry which is preliminary data.</text>
</comment>
<evidence type="ECO:0000256" key="1">
    <source>
        <dbReference type="ARBA" id="ARBA00008857"/>
    </source>
</evidence>
<reference evidence="8 9" key="1">
    <citation type="journal article" date="2016" name="Environ. Microbiol.">
        <title>Genomic resolution of a cold subsurface aquifer community provides metabolic insights for novel microbes adapted to high CO concentrations.</title>
        <authorList>
            <person name="Probst A.J."/>
            <person name="Castelle C.J."/>
            <person name="Singh A."/>
            <person name="Brown C.T."/>
            <person name="Anantharaman K."/>
            <person name="Sharon I."/>
            <person name="Hug L.A."/>
            <person name="Burstein D."/>
            <person name="Emerson J.B."/>
            <person name="Thomas B.C."/>
            <person name="Banfield J.F."/>
        </authorList>
    </citation>
    <scope>NUCLEOTIDE SEQUENCE [LARGE SCALE GENOMIC DNA]</scope>
    <source>
        <strain evidence="8">CG1_02_38_13</strain>
    </source>
</reference>
<dbReference type="InterPro" id="IPR050090">
    <property type="entry name" value="Tyrosine_recombinase_XerCD"/>
</dbReference>
<dbReference type="Gene3D" id="1.10.150.130">
    <property type="match status" value="1"/>
</dbReference>
<feature type="domain" description="Tyr recombinase" evidence="6">
    <location>
        <begin position="96"/>
        <end position="268"/>
    </location>
</feature>
<dbReference type="NCBIfam" id="NF040815">
    <property type="entry name" value="recomb_XerA_Arch"/>
    <property type="match status" value="1"/>
</dbReference>
<dbReference type="GO" id="GO:0003677">
    <property type="term" value="F:DNA binding"/>
    <property type="evidence" value="ECO:0007669"/>
    <property type="project" value="UniProtKB-UniRule"/>
</dbReference>
<dbReference type="InterPro" id="IPR002104">
    <property type="entry name" value="Integrase_catalytic"/>
</dbReference>
<gene>
    <name evidence="8" type="ORF">AUJ29_01175</name>
</gene>
<protein>
    <recommendedName>
        <fullName evidence="10">Integrase</fullName>
    </recommendedName>
</protein>
<dbReference type="Proteomes" id="UP000182465">
    <property type="component" value="Unassembled WGS sequence"/>
</dbReference>
<proteinExistence type="inferred from homology"/>
<keyword evidence="4" id="KW-0233">DNA recombination</keyword>
<comment type="similarity">
    <text evidence="1">Belongs to the 'phage' integrase family.</text>
</comment>
<dbReference type="PROSITE" id="PS51898">
    <property type="entry name" value="TYR_RECOMBINASE"/>
    <property type="match status" value="1"/>
</dbReference>
<dbReference type="SUPFAM" id="SSF56349">
    <property type="entry name" value="DNA breaking-rejoining enzymes"/>
    <property type="match status" value="1"/>
</dbReference>